<organism evidence="2 3">
    <name type="scientific">Chromobacterium indicum</name>
    <dbReference type="NCBI Taxonomy" id="3110228"/>
    <lineage>
        <taxon>Bacteria</taxon>
        <taxon>Pseudomonadati</taxon>
        <taxon>Pseudomonadota</taxon>
        <taxon>Betaproteobacteria</taxon>
        <taxon>Neisseriales</taxon>
        <taxon>Chromobacteriaceae</taxon>
        <taxon>Chromobacterium</taxon>
    </lineage>
</organism>
<sequence>MRSRLSAVIASWPFLISLLLLLANDWWLKPSHPGWLSGKLSDFAGLMLIGLLLQAAWPRRFLASATGLALAWLWWKSPMSTPAIQSFNTALPFAIARTVDYGDLIALWVLPLCRLAWLRHERMAALPAAARRRLAPPLALAAVLACAASAVPYSQQYGVRARVAAARLDRAKVIEALDAVAAQYRLRCERCDPGQDDGYYSGGQPKVRLKYRFASEQEVRFDIWTVLPGVFNGSERERLQAMRGSIRQEMARRLPQLDYLEPVN</sequence>
<evidence type="ECO:0000313" key="3">
    <source>
        <dbReference type="Proteomes" id="UP001405405"/>
    </source>
</evidence>
<protein>
    <submittedName>
        <fullName evidence="2">Uncharacterized protein</fullName>
    </submittedName>
</protein>
<reference evidence="2 3" key="1">
    <citation type="submission" date="2023-12" db="EMBL/GenBank/DDBJ databases">
        <title>Chromobacterium sp. strain TRC.1.1.SA producing antimicrobial pigment.</title>
        <authorList>
            <person name="Verma N."/>
            <person name="Choksket S."/>
            <person name="Pinnaka A.K."/>
            <person name="Korpole S."/>
        </authorList>
    </citation>
    <scope>NUCLEOTIDE SEQUENCE [LARGE SCALE GENOMIC DNA]</scope>
    <source>
        <strain evidence="2 3">TRC1.1.SA</strain>
    </source>
</reference>
<evidence type="ECO:0000313" key="2">
    <source>
        <dbReference type="EMBL" id="MEN7430793.1"/>
    </source>
</evidence>
<name>A0ABV0CK61_9NEIS</name>
<proteinExistence type="predicted"/>
<dbReference type="RefSeq" id="WP_346788264.1">
    <property type="nucleotide sequence ID" value="NZ_JAYFSJ010000005.1"/>
</dbReference>
<keyword evidence="1" id="KW-0812">Transmembrane</keyword>
<dbReference type="EMBL" id="JAYFSJ010000005">
    <property type="protein sequence ID" value="MEN7430793.1"/>
    <property type="molecule type" value="Genomic_DNA"/>
</dbReference>
<feature type="transmembrane region" description="Helical" evidence="1">
    <location>
        <begin position="7"/>
        <end position="28"/>
    </location>
</feature>
<keyword evidence="1" id="KW-1133">Transmembrane helix</keyword>
<accession>A0ABV0CK61</accession>
<gene>
    <name evidence="2" type="ORF">VA599_08540</name>
</gene>
<keyword evidence="3" id="KW-1185">Reference proteome</keyword>
<evidence type="ECO:0000256" key="1">
    <source>
        <dbReference type="SAM" id="Phobius"/>
    </source>
</evidence>
<keyword evidence="1" id="KW-0472">Membrane</keyword>
<dbReference type="Proteomes" id="UP001405405">
    <property type="component" value="Unassembled WGS sequence"/>
</dbReference>
<comment type="caution">
    <text evidence="2">The sequence shown here is derived from an EMBL/GenBank/DDBJ whole genome shotgun (WGS) entry which is preliminary data.</text>
</comment>